<dbReference type="EMBL" id="KN847525">
    <property type="protein sequence ID" value="KIV88972.1"/>
    <property type="molecule type" value="Genomic_DNA"/>
</dbReference>
<evidence type="ECO:0000256" key="6">
    <source>
        <dbReference type="ARBA" id="ARBA00022807"/>
    </source>
</evidence>
<keyword evidence="10" id="KW-1185">Reference proteome</keyword>
<evidence type="ECO:0000256" key="4">
    <source>
        <dbReference type="ARBA" id="ARBA00022786"/>
    </source>
</evidence>
<evidence type="ECO:0000313" key="9">
    <source>
        <dbReference type="EMBL" id="KIV88972.1"/>
    </source>
</evidence>
<dbReference type="GO" id="GO:0004843">
    <property type="term" value="F:cysteine-type deubiquitinase activity"/>
    <property type="evidence" value="ECO:0007669"/>
    <property type="project" value="UniProtKB-EC"/>
</dbReference>
<feature type="domain" description="OTU" evidence="8">
    <location>
        <begin position="141"/>
        <end position="264"/>
    </location>
</feature>
<dbReference type="GO" id="GO:0043130">
    <property type="term" value="F:ubiquitin binding"/>
    <property type="evidence" value="ECO:0007669"/>
    <property type="project" value="TreeGrafter"/>
</dbReference>
<dbReference type="OMA" id="WMKLNPH"/>
<dbReference type="InterPro" id="IPR038765">
    <property type="entry name" value="Papain-like_cys_pep_sf"/>
</dbReference>
<keyword evidence="4" id="KW-0833">Ubl conjugation pathway</keyword>
<gene>
    <name evidence="9" type="ORF">PV10_08597</name>
</gene>
<evidence type="ECO:0000259" key="8">
    <source>
        <dbReference type="PROSITE" id="PS50802"/>
    </source>
</evidence>
<evidence type="ECO:0000256" key="1">
    <source>
        <dbReference type="ARBA" id="ARBA00000707"/>
    </source>
</evidence>
<dbReference type="EC" id="3.4.19.12" evidence="2"/>
<dbReference type="InterPro" id="IPR042468">
    <property type="entry name" value="Peptidase_C65_otubain_sub1"/>
</dbReference>
<dbReference type="InterPro" id="IPR019400">
    <property type="entry name" value="Peptidase_C65_otubain"/>
</dbReference>
<evidence type="ECO:0000256" key="3">
    <source>
        <dbReference type="ARBA" id="ARBA00022670"/>
    </source>
</evidence>
<keyword evidence="6" id="KW-0788">Thiol protease</keyword>
<dbReference type="RefSeq" id="XP_016220546.1">
    <property type="nucleotide sequence ID" value="XM_016373635.1"/>
</dbReference>
<reference evidence="9 10" key="1">
    <citation type="submission" date="2015-01" db="EMBL/GenBank/DDBJ databases">
        <title>The Genome Sequence of Exophiala mesophila CBS40295.</title>
        <authorList>
            <consortium name="The Broad Institute Genomics Platform"/>
            <person name="Cuomo C."/>
            <person name="de Hoog S."/>
            <person name="Gorbushina A."/>
            <person name="Stielow B."/>
            <person name="Teixiera M."/>
            <person name="Abouelleil A."/>
            <person name="Chapman S.B."/>
            <person name="Priest M."/>
            <person name="Young S.K."/>
            <person name="Wortman J."/>
            <person name="Nusbaum C."/>
            <person name="Birren B."/>
        </authorList>
    </citation>
    <scope>NUCLEOTIDE SEQUENCE [LARGE SCALE GENOMIC DNA]</scope>
    <source>
        <strain evidence="9 10">CBS 40295</strain>
    </source>
</reference>
<evidence type="ECO:0000256" key="5">
    <source>
        <dbReference type="ARBA" id="ARBA00022801"/>
    </source>
</evidence>
<dbReference type="OrthoDB" id="18915at2759"/>
<dbReference type="Proteomes" id="UP000054302">
    <property type="component" value="Unassembled WGS sequence"/>
</dbReference>
<evidence type="ECO:0000256" key="7">
    <source>
        <dbReference type="SAM" id="MobiDB-lite"/>
    </source>
</evidence>
<dbReference type="GO" id="GO:0006508">
    <property type="term" value="P:proteolysis"/>
    <property type="evidence" value="ECO:0007669"/>
    <property type="project" value="UniProtKB-KW"/>
</dbReference>
<feature type="compositionally biased region" description="Polar residues" evidence="7">
    <location>
        <begin position="480"/>
        <end position="490"/>
    </location>
</feature>
<dbReference type="PANTHER" id="PTHR12931:SF15">
    <property type="entry name" value="UBIQUITIN THIOESTERASE OTUBAIN-LIKE"/>
    <property type="match status" value="1"/>
</dbReference>
<evidence type="ECO:0000256" key="2">
    <source>
        <dbReference type="ARBA" id="ARBA00012759"/>
    </source>
</evidence>
<dbReference type="InterPro" id="IPR003323">
    <property type="entry name" value="OTU_dom"/>
</dbReference>
<proteinExistence type="predicted"/>
<evidence type="ECO:0000313" key="10">
    <source>
        <dbReference type="Proteomes" id="UP000054302"/>
    </source>
</evidence>
<dbReference type="SUPFAM" id="SSF54001">
    <property type="entry name" value="Cysteine proteinases"/>
    <property type="match status" value="1"/>
</dbReference>
<dbReference type="Gene3D" id="3.30.200.60">
    <property type="entry name" value="Peptidase C65 Otubain, subdomain 1"/>
    <property type="match status" value="1"/>
</dbReference>
<dbReference type="Gene3D" id="1.20.1300.20">
    <property type="entry name" value="Peptidase C65 Otubain, subdomain 2"/>
    <property type="match status" value="1"/>
</dbReference>
<dbReference type="VEuPathDB" id="FungiDB:PV10_08597"/>
<dbReference type="GeneID" id="27326442"/>
<dbReference type="InterPro" id="IPR042467">
    <property type="entry name" value="Peptidase_C65_otubain_sub2"/>
</dbReference>
<protein>
    <recommendedName>
        <fullName evidence="2">ubiquitinyl hydrolase 1</fullName>
        <ecNumber evidence="2">3.4.19.12</ecNumber>
    </recommendedName>
</protein>
<name>A0A0D1Z2I0_EXOME</name>
<dbReference type="AlphaFoldDB" id="A0A0D1Z2I0"/>
<sequence length="551" mass="62042">MRAANTILVSGHAVPSFQLSSLTYHGHDNRQPYFRNPASSPPVLRIHSIVGTGQNTNSTWKQSHLHLPSSVPSPLRHTHIAMATPDPEELERMQQLSDNYRPVLSGPKVGPKKPISELSSEYAQADQAFVIKTRALEQSHISYRTIQGDGQCGWRAVVFAYFEILLKSGDVGLINQEKVRLQSFEQTMRAVGIDYDIIVDMFDYTWEFFDEILKAIQQGQQDEAVLLQALNDENQSNSIIYHFKIMTSAFMQVQSERYENFLEMSVNQYCLTRIDPANQEIDHIGLQALTDAVISPAYIAVEVSYLDRSDGDQVTPHAFVPNASPSWPTIRLIYRPGHYDLIYKDDPVQVFLQTHVPQYVPSYSNDPFRGDMDSLNYSAFLFPGSNVISSHSEASTAYTAPASNFSDHYAVAPPISMPMAESAHSSYVSPVSFSDVDSQQPARNRTLTYRAYSDPVIQQPRNSHHFNSSPHSPQPSPTSDNHSGGPQATATGKEPLVRYNEYCYNYKLERHESIPLDPGTFGSSTQNLNHFTNSEFQPQIWNAKHEYNKID</sequence>
<keyword evidence="3" id="KW-0645">Protease</keyword>
<dbReference type="CDD" id="cd22749">
    <property type="entry name" value="Otubain_C65"/>
    <property type="match status" value="1"/>
</dbReference>
<dbReference type="PROSITE" id="PS50802">
    <property type="entry name" value="OTU"/>
    <property type="match status" value="1"/>
</dbReference>
<comment type="catalytic activity">
    <reaction evidence="1">
        <text>Thiol-dependent hydrolysis of ester, thioester, amide, peptide and isopeptide bonds formed by the C-terminal Gly of ubiquitin (a 76-residue protein attached to proteins as an intracellular targeting signal).</text>
        <dbReference type="EC" id="3.4.19.12"/>
    </reaction>
</comment>
<dbReference type="PANTHER" id="PTHR12931">
    <property type="entry name" value="UBIQUITIN THIOLESTERASE PROTEIN OTUB"/>
    <property type="match status" value="1"/>
</dbReference>
<accession>A0A0D1Z2I0</accession>
<keyword evidence="5" id="KW-0378">Hydrolase</keyword>
<dbReference type="GO" id="GO:0071108">
    <property type="term" value="P:protein K48-linked deubiquitination"/>
    <property type="evidence" value="ECO:0007669"/>
    <property type="project" value="TreeGrafter"/>
</dbReference>
<dbReference type="Pfam" id="PF10275">
    <property type="entry name" value="Peptidase_C65"/>
    <property type="match status" value="1"/>
</dbReference>
<dbReference type="GO" id="GO:0005634">
    <property type="term" value="C:nucleus"/>
    <property type="evidence" value="ECO:0007669"/>
    <property type="project" value="TreeGrafter"/>
</dbReference>
<dbReference type="STRING" id="212818.A0A0D1Z2I0"/>
<feature type="region of interest" description="Disordered" evidence="7">
    <location>
        <begin position="459"/>
        <end position="494"/>
    </location>
</feature>
<organism evidence="9 10">
    <name type="scientific">Exophiala mesophila</name>
    <name type="common">Black yeast-like fungus</name>
    <dbReference type="NCBI Taxonomy" id="212818"/>
    <lineage>
        <taxon>Eukaryota</taxon>
        <taxon>Fungi</taxon>
        <taxon>Dikarya</taxon>
        <taxon>Ascomycota</taxon>
        <taxon>Pezizomycotina</taxon>
        <taxon>Eurotiomycetes</taxon>
        <taxon>Chaetothyriomycetidae</taxon>
        <taxon>Chaetothyriales</taxon>
        <taxon>Herpotrichiellaceae</taxon>
        <taxon>Exophiala</taxon>
    </lineage>
</organism>